<proteinExistence type="predicted"/>
<accession>A0ABX4H6L1</accession>
<dbReference type="RefSeq" id="WP_084232322.1">
    <property type="nucleotide sequence ID" value="NZ_FWXE01000006.1"/>
</dbReference>
<dbReference type="Proteomes" id="UP000217033">
    <property type="component" value="Unassembled WGS sequence"/>
</dbReference>
<comment type="caution">
    <text evidence="1">The sequence shown here is derived from an EMBL/GenBank/DDBJ whole genome shotgun (WGS) entry which is preliminary data.</text>
</comment>
<gene>
    <name evidence="1" type="ORF">CJF60_02570</name>
</gene>
<protein>
    <submittedName>
        <fullName evidence="1">Uncharacterized protein</fullName>
    </submittedName>
</protein>
<name>A0ABX4H6L1_9BACT</name>
<reference evidence="1" key="1">
    <citation type="submission" date="2017-08" db="EMBL/GenBank/DDBJ databases">
        <authorList>
            <person name="Alvarez-Ponce D."/>
            <person name="Weitzman C.L."/>
            <person name="Tillett R.L."/>
            <person name="Sandmeier F.C."/>
            <person name="Tracy C.R."/>
        </authorList>
    </citation>
    <scope>NUCLEOTIDE SEQUENCE [LARGE SCALE GENOMIC DNA]</scope>
    <source>
        <strain evidence="1">PS6</strain>
    </source>
</reference>
<keyword evidence="2" id="KW-1185">Reference proteome</keyword>
<organism evidence="1 2">
    <name type="scientific">Mycoplasmopsis agassizii</name>
    <dbReference type="NCBI Taxonomy" id="33922"/>
    <lineage>
        <taxon>Bacteria</taxon>
        <taxon>Bacillati</taxon>
        <taxon>Mycoplasmatota</taxon>
        <taxon>Mycoplasmoidales</taxon>
        <taxon>Metamycoplasmataceae</taxon>
        <taxon>Mycoplasmopsis</taxon>
    </lineage>
</organism>
<evidence type="ECO:0000313" key="2">
    <source>
        <dbReference type="Proteomes" id="UP000217033"/>
    </source>
</evidence>
<evidence type="ECO:0000313" key="1">
    <source>
        <dbReference type="EMBL" id="PAF55537.1"/>
    </source>
</evidence>
<sequence length="314" mass="37374">MCKKCTYNNLNHTKPVFVEELVKEINFYDFRHLELWNIFKKKEIIEEPKPHSMIWQDQLNIKTTTVLKIVDHLVELALGSSVEKVFDKTYTKLWKAINNVIMETEYKIESGNKRVQLYKFEKENAQIEKYMSSITAELSDENILRVYKLLIYDPIKHKQQGTRFLRKRGPNEKAMELIKYTAERIIKILSESQSLKIKHWLGPDSWEDFATPQIIDYFDDNTLYDYKISTAWFHWKDGLKMLAYYLVGLSDAELNPRFAKIKYLKFIDAHYNAFHECEIDDFPLDVWKRIADAILINNFEALWATRVVEKPVLN</sequence>
<dbReference type="EMBL" id="NQMN01000001">
    <property type="protein sequence ID" value="PAF55537.1"/>
    <property type="molecule type" value="Genomic_DNA"/>
</dbReference>